<dbReference type="EMBL" id="GBXM01007499">
    <property type="protein sequence ID" value="JAI01079.1"/>
    <property type="molecule type" value="Transcribed_RNA"/>
</dbReference>
<sequence>MFILPLYICNVCVGKGEILYLHVNVVFVCESFEYLRHLKIASLGLFCHYVCFNLLECTLFAYGKRIFFYVIVQNATKLDFCFNEKKIVFL</sequence>
<proteinExistence type="predicted"/>
<protein>
    <submittedName>
        <fullName evidence="1">Uncharacterized protein</fullName>
    </submittedName>
</protein>
<accession>A0A0E9XHA7</accession>
<dbReference type="AlphaFoldDB" id="A0A0E9XHA7"/>
<name>A0A0E9XHA7_ANGAN</name>
<reference evidence="1" key="2">
    <citation type="journal article" date="2015" name="Fish Shellfish Immunol.">
        <title>Early steps in the European eel (Anguilla anguilla)-Vibrio vulnificus interaction in the gills: Role of the RtxA13 toxin.</title>
        <authorList>
            <person name="Callol A."/>
            <person name="Pajuelo D."/>
            <person name="Ebbesson L."/>
            <person name="Teles M."/>
            <person name="MacKenzie S."/>
            <person name="Amaro C."/>
        </authorList>
    </citation>
    <scope>NUCLEOTIDE SEQUENCE</scope>
</reference>
<reference evidence="1" key="1">
    <citation type="submission" date="2014-11" db="EMBL/GenBank/DDBJ databases">
        <authorList>
            <person name="Amaro Gonzalez C."/>
        </authorList>
    </citation>
    <scope>NUCLEOTIDE SEQUENCE</scope>
</reference>
<organism evidence="1">
    <name type="scientific">Anguilla anguilla</name>
    <name type="common">European freshwater eel</name>
    <name type="synonym">Muraena anguilla</name>
    <dbReference type="NCBI Taxonomy" id="7936"/>
    <lineage>
        <taxon>Eukaryota</taxon>
        <taxon>Metazoa</taxon>
        <taxon>Chordata</taxon>
        <taxon>Craniata</taxon>
        <taxon>Vertebrata</taxon>
        <taxon>Euteleostomi</taxon>
        <taxon>Actinopterygii</taxon>
        <taxon>Neopterygii</taxon>
        <taxon>Teleostei</taxon>
        <taxon>Anguilliformes</taxon>
        <taxon>Anguillidae</taxon>
        <taxon>Anguilla</taxon>
    </lineage>
</organism>
<evidence type="ECO:0000313" key="1">
    <source>
        <dbReference type="EMBL" id="JAI01079.1"/>
    </source>
</evidence>